<accession>E7GC55</accession>
<gene>
    <name evidence="1" type="ORF">HMPREF9488_02347</name>
</gene>
<dbReference type="HOGENOM" id="CLU_2681396_0_0_9"/>
<dbReference type="RefSeq" id="WP_008789436.1">
    <property type="nucleotide sequence ID" value="NZ_AKCB01000005.1"/>
</dbReference>
<comment type="caution">
    <text evidence="1">The sequence shown here is derived from an EMBL/GenBank/DDBJ whole genome shotgun (WGS) entry which is preliminary data.</text>
</comment>
<name>E7GC55_9FIRM</name>
<reference evidence="1 2" key="1">
    <citation type="submission" date="2010-12" db="EMBL/GenBank/DDBJ databases">
        <title>The Genome Sequence of Coprobacillus sp. strain 29_1.</title>
        <authorList>
            <consortium name="The Broad Institute Genome Sequencing Platform"/>
            <person name="Earl A."/>
            <person name="Ward D."/>
            <person name="Feldgarden M."/>
            <person name="Gevers D."/>
            <person name="Daigneault M."/>
            <person name="Sibley C.D."/>
            <person name="White A."/>
            <person name="Strauss J."/>
            <person name="Allen-Vercoe E."/>
            <person name="Young S.K."/>
            <person name="Zeng Q."/>
            <person name="Gargeya S."/>
            <person name="Fitzgerald M."/>
            <person name="Haas B."/>
            <person name="Abouelleil A."/>
            <person name="Alvarado L."/>
            <person name="Arachchi H.M."/>
            <person name="Berlin A."/>
            <person name="Brown A."/>
            <person name="Chapman S.B."/>
            <person name="Chen Z."/>
            <person name="Dunbar C."/>
            <person name="Freedman E."/>
            <person name="Gearin G."/>
            <person name="Gellesch M."/>
            <person name="Goldberg J."/>
            <person name="Griggs A."/>
            <person name="Gujja S."/>
            <person name="Heilman E."/>
            <person name="Heiman D."/>
            <person name="Howarth C."/>
            <person name="Larson L."/>
            <person name="Lui A."/>
            <person name="MacDonald P.J.P."/>
            <person name="Mehta T."/>
            <person name="Montmayeur A."/>
            <person name="Murphy C."/>
            <person name="Neiman D."/>
            <person name="Pearson M."/>
            <person name="Priest M."/>
            <person name="Roberts A."/>
            <person name="Saif S."/>
            <person name="Shea T."/>
            <person name="Shenoy N."/>
            <person name="Sisk P."/>
            <person name="Stolte C."/>
            <person name="Sykes S."/>
            <person name="White J."/>
            <person name="Yandava C."/>
            <person name="Nusbaum C."/>
            <person name="Birren B."/>
        </authorList>
    </citation>
    <scope>NUCLEOTIDE SEQUENCE [LARGE SCALE GENOMIC DNA]</scope>
    <source>
        <strain evidence="1 2">29_1</strain>
    </source>
</reference>
<proteinExistence type="predicted"/>
<dbReference type="EMBL" id="ADKX01000038">
    <property type="protein sequence ID" value="EFW04403.1"/>
    <property type="molecule type" value="Genomic_DNA"/>
</dbReference>
<dbReference type="GeneID" id="78231618"/>
<keyword evidence="2" id="KW-1185">Reference proteome</keyword>
<sequence length="74" mass="8395">MLLTRKYIKTLEREEIKIGNKYYLGELVNGDEDLEEIIKGGAIAVDETNIVEFVVSDLDNDNLLDCLVVIKSIH</sequence>
<protein>
    <submittedName>
        <fullName evidence="1">Uncharacterized protein</fullName>
    </submittedName>
</protein>
<organism evidence="1 2">
    <name type="scientific">Coprobacillus cateniformis</name>
    <dbReference type="NCBI Taxonomy" id="100884"/>
    <lineage>
        <taxon>Bacteria</taxon>
        <taxon>Bacillati</taxon>
        <taxon>Bacillota</taxon>
        <taxon>Erysipelotrichia</taxon>
        <taxon>Erysipelotrichales</taxon>
        <taxon>Coprobacillaceae</taxon>
        <taxon>Coprobacillus</taxon>
    </lineage>
</organism>
<evidence type="ECO:0000313" key="2">
    <source>
        <dbReference type="Proteomes" id="UP000003157"/>
    </source>
</evidence>
<dbReference type="Proteomes" id="UP000003157">
    <property type="component" value="Unassembled WGS sequence"/>
</dbReference>
<evidence type="ECO:0000313" key="1">
    <source>
        <dbReference type="EMBL" id="EFW04403.1"/>
    </source>
</evidence>
<dbReference type="AlphaFoldDB" id="E7GC55"/>